<dbReference type="Pfam" id="PF00027">
    <property type="entry name" value="cNMP_binding"/>
    <property type="match status" value="1"/>
</dbReference>
<reference evidence="2 3" key="2">
    <citation type="submission" date="2019-09" db="EMBL/GenBank/DDBJ databases">
        <authorList>
            <person name="Jin C."/>
        </authorList>
    </citation>
    <scope>NUCLEOTIDE SEQUENCE [LARGE SCALE GENOMIC DNA]</scope>
    <source>
        <strain evidence="2 3">BN140078</strain>
    </source>
</reference>
<organism evidence="2 3">
    <name type="scientific">Chitinophaga agrisoli</name>
    <dbReference type="NCBI Taxonomy" id="2607653"/>
    <lineage>
        <taxon>Bacteria</taxon>
        <taxon>Pseudomonadati</taxon>
        <taxon>Bacteroidota</taxon>
        <taxon>Chitinophagia</taxon>
        <taxon>Chitinophagales</taxon>
        <taxon>Chitinophagaceae</taxon>
        <taxon>Chitinophaga</taxon>
    </lineage>
</organism>
<dbReference type="SUPFAM" id="SSF51206">
    <property type="entry name" value="cAMP-binding domain-like"/>
    <property type="match status" value="1"/>
</dbReference>
<comment type="caution">
    <text evidence="2">The sequence shown here is derived from an EMBL/GenBank/DDBJ whole genome shotgun (WGS) entry which is preliminary data.</text>
</comment>
<dbReference type="InterPro" id="IPR000595">
    <property type="entry name" value="cNMP-bd_dom"/>
</dbReference>
<dbReference type="InterPro" id="IPR018490">
    <property type="entry name" value="cNMP-bd_dom_sf"/>
</dbReference>
<keyword evidence="3" id="KW-1185">Reference proteome</keyword>
<protein>
    <submittedName>
        <fullName evidence="2">Crp/Fnr family transcriptional regulator</fullName>
    </submittedName>
</protein>
<dbReference type="Proteomes" id="UP000324611">
    <property type="component" value="Unassembled WGS sequence"/>
</dbReference>
<dbReference type="EMBL" id="VUOC01000004">
    <property type="protein sequence ID" value="KAA2240944.1"/>
    <property type="molecule type" value="Genomic_DNA"/>
</dbReference>
<gene>
    <name evidence="2" type="ORF">F0L74_25555</name>
</gene>
<sequence length="197" mass="22538">MLNAFKEYIRSRVTITDQEWDRIAAICTIKKLRKKQYLLQEGEVWKHYAFIIQGCLRTYTVDEKGDEHIISFAAENWWAGDRESLLTGNNSIFNIDAIEDSIILLIKKADFEAVCKEIPAIAEMVKDIAEKNSIAAQKRIHAVISYTAQEQYLNFITQYPGFASRVPQHMIAAYLGISAETLSRVRKQTANTQPPTH</sequence>
<accession>A0A5B2VQD3</accession>
<proteinExistence type="predicted"/>
<evidence type="ECO:0000313" key="3">
    <source>
        <dbReference type="Proteomes" id="UP000324611"/>
    </source>
</evidence>
<dbReference type="Gene3D" id="2.60.120.10">
    <property type="entry name" value="Jelly Rolls"/>
    <property type="match status" value="1"/>
</dbReference>
<evidence type="ECO:0000259" key="1">
    <source>
        <dbReference type="Pfam" id="PF00027"/>
    </source>
</evidence>
<evidence type="ECO:0000313" key="2">
    <source>
        <dbReference type="EMBL" id="KAA2240944.1"/>
    </source>
</evidence>
<dbReference type="AlphaFoldDB" id="A0A5B2VQD3"/>
<name>A0A5B2VQD3_9BACT</name>
<dbReference type="CDD" id="cd00038">
    <property type="entry name" value="CAP_ED"/>
    <property type="match status" value="1"/>
</dbReference>
<feature type="domain" description="Cyclic nucleotide-binding" evidence="1">
    <location>
        <begin position="30"/>
        <end position="116"/>
    </location>
</feature>
<reference evidence="2 3" key="1">
    <citation type="submission" date="2019-09" db="EMBL/GenBank/DDBJ databases">
        <title>Chitinophaga ginsengihumi sp. nov., isolated from soil of ginseng rhizosphere.</title>
        <authorList>
            <person name="Lee J."/>
        </authorList>
    </citation>
    <scope>NUCLEOTIDE SEQUENCE [LARGE SCALE GENOMIC DNA]</scope>
    <source>
        <strain evidence="2 3">BN140078</strain>
    </source>
</reference>
<dbReference type="InterPro" id="IPR014710">
    <property type="entry name" value="RmlC-like_jellyroll"/>
</dbReference>